<comment type="similarity">
    <text evidence="2">Belongs to the 5'-nucleotidase family.</text>
</comment>
<keyword evidence="2" id="KW-0378">Hydrolase</keyword>
<feature type="domain" description="5'-Nucleotidase C-terminal" evidence="4">
    <location>
        <begin position="363"/>
        <end position="507"/>
    </location>
</feature>
<keyword evidence="1" id="KW-0732">Signal</keyword>
<dbReference type="Gene3D" id="3.60.21.10">
    <property type="match status" value="1"/>
</dbReference>
<dbReference type="Gene3D" id="3.90.780.10">
    <property type="entry name" value="5'-Nucleotidase, C-terminal domain"/>
    <property type="match status" value="1"/>
</dbReference>
<dbReference type="InterPro" id="IPR006179">
    <property type="entry name" value="5_nucleotidase/apyrase"/>
</dbReference>
<dbReference type="SUPFAM" id="SSF56300">
    <property type="entry name" value="Metallo-dependent phosphatases"/>
    <property type="match status" value="1"/>
</dbReference>
<accession>A0A7Y2ECN8</accession>
<dbReference type="GO" id="GO:0046872">
    <property type="term" value="F:metal ion binding"/>
    <property type="evidence" value="ECO:0007669"/>
    <property type="project" value="InterPro"/>
</dbReference>
<comment type="caution">
    <text evidence="5">The sequence shown here is derived from an EMBL/GenBank/DDBJ whole genome shotgun (WGS) entry which is preliminary data.</text>
</comment>
<evidence type="ECO:0000259" key="4">
    <source>
        <dbReference type="Pfam" id="PF02872"/>
    </source>
</evidence>
<dbReference type="InterPro" id="IPR006146">
    <property type="entry name" value="5'-Nucleotdase_CS"/>
</dbReference>
<dbReference type="EMBL" id="JABDJR010000683">
    <property type="protein sequence ID" value="NNF08477.1"/>
    <property type="molecule type" value="Genomic_DNA"/>
</dbReference>
<evidence type="ECO:0000313" key="6">
    <source>
        <dbReference type="Proteomes" id="UP000547674"/>
    </source>
</evidence>
<keyword evidence="2" id="KW-0547">Nucleotide-binding</keyword>
<name>A0A7Y2ECN8_UNCEI</name>
<dbReference type="PANTHER" id="PTHR11575:SF24">
    <property type="entry name" value="5'-NUCLEOTIDASE"/>
    <property type="match status" value="1"/>
</dbReference>
<evidence type="ECO:0000256" key="2">
    <source>
        <dbReference type="RuleBase" id="RU362119"/>
    </source>
</evidence>
<dbReference type="PRINTS" id="PR01607">
    <property type="entry name" value="APYRASEFAMLY"/>
</dbReference>
<dbReference type="Pfam" id="PF02872">
    <property type="entry name" value="5_nucleotid_C"/>
    <property type="match status" value="1"/>
</dbReference>
<dbReference type="AlphaFoldDB" id="A0A7Y2ECN8"/>
<dbReference type="InterPro" id="IPR036907">
    <property type="entry name" value="5'-Nucleotdase_C_sf"/>
</dbReference>
<dbReference type="InterPro" id="IPR008334">
    <property type="entry name" value="5'-Nucleotdase_C"/>
</dbReference>
<protein>
    <submittedName>
        <fullName evidence="5">Bifunctional metallophosphatase/5'-nucleotidase</fullName>
    </submittedName>
</protein>
<evidence type="ECO:0000256" key="1">
    <source>
        <dbReference type="ARBA" id="ARBA00022729"/>
    </source>
</evidence>
<proteinExistence type="inferred from homology"/>
<sequence>MKKQLTILGFSVLALFLVPLIGAEERNIQRIDVMYTSDIHGHIGRSDATFLNPNFPPPVGNGASAAAYIAKVREEAAKTDRPVFLFDSGDIFQGTPVGMHTMGASVVDWMNNVGYSAMAVGNHEFDRGWKNLRNLSNQANFPMLGANVFNTDTQRKVDWLGDYVIFERAGFKFGVVGYVTETTANMAFGDNVENIEFKAVHELLPGHVKELREDNGCDFVFVLMHIGLPWEPEKEKRYLEMIEREKEGSIVRFGMNAMELAHTVWGVDAIFAGHTHTGYLKPWQDPKTHTMVFEPYANGSSIGHVTFLIDRDTKQMIGYETHFGRGALLTLFEEEIWPDEVFAKEINEEVARVEEALGLGDTVGETTVNLVRGSAENALMGFVVVDAYREECNADFAIQNVGGVRANLSPGKITKRDLLAVSPFDNEMFVLEMTGHYLKELLETKLMGRGSGIYFSGGKVRFDLARPNGDRIVSFTRDGEPVDLDATYRVAMTNYLADGNSGLIQLKEFPRDKIEVVGMLDRAVLENYIQRKGVISPTNDGRWVRVKGTSE</sequence>
<dbReference type="CDD" id="cd00845">
    <property type="entry name" value="MPP_UshA_N_like"/>
    <property type="match status" value="1"/>
</dbReference>
<dbReference type="GO" id="GO:0009166">
    <property type="term" value="P:nucleotide catabolic process"/>
    <property type="evidence" value="ECO:0007669"/>
    <property type="project" value="InterPro"/>
</dbReference>
<gene>
    <name evidence="5" type="ORF">HKN21_17075</name>
</gene>
<dbReference type="InterPro" id="IPR029052">
    <property type="entry name" value="Metallo-depent_PP-like"/>
</dbReference>
<dbReference type="PANTHER" id="PTHR11575">
    <property type="entry name" value="5'-NUCLEOTIDASE-RELATED"/>
    <property type="match status" value="1"/>
</dbReference>
<evidence type="ECO:0000313" key="5">
    <source>
        <dbReference type="EMBL" id="NNF08477.1"/>
    </source>
</evidence>
<dbReference type="GO" id="GO:0016788">
    <property type="term" value="F:hydrolase activity, acting on ester bonds"/>
    <property type="evidence" value="ECO:0007669"/>
    <property type="project" value="InterPro"/>
</dbReference>
<feature type="domain" description="Calcineurin-like phosphoesterase" evidence="3">
    <location>
        <begin position="33"/>
        <end position="277"/>
    </location>
</feature>
<organism evidence="5 6">
    <name type="scientific">Eiseniibacteriota bacterium</name>
    <dbReference type="NCBI Taxonomy" id="2212470"/>
    <lineage>
        <taxon>Bacteria</taxon>
        <taxon>Candidatus Eiseniibacteriota</taxon>
    </lineage>
</organism>
<dbReference type="GO" id="GO:0000166">
    <property type="term" value="F:nucleotide binding"/>
    <property type="evidence" value="ECO:0007669"/>
    <property type="project" value="UniProtKB-KW"/>
</dbReference>
<dbReference type="InterPro" id="IPR004843">
    <property type="entry name" value="Calcineurin-like_PHP"/>
</dbReference>
<dbReference type="PROSITE" id="PS00786">
    <property type="entry name" value="5_NUCLEOTIDASE_2"/>
    <property type="match status" value="1"/>
</dbReference>
<evidence type="ECO:0000259" key="3">
    <source>
        <dbReference type="Pfam" id="PF00149"/>
    </source>
</evidence>
<dbReference type="SUPFAM" id="SSF55816">
    <property type="entry name" value="5'-nucleotidase (syn. UDP-sugar hydrolase), C-terminal domain"/>
    <property type="match status" value="1"/>
</dbReference>
<dbReference type="GO" id="GO:0030288">
    <property type="term" value="C:outer membrane-bounded periplasmic space"/>
    <property type="evidence" value="ECO:0007669"/>
    <property type="project" value="TreeGrafter"/>
</dbReference>
<dbReference type="Pfam" id="PF00149">
    <property type="entry name" value="Metallophos"/>
    <property type="match status" value="1"/>
</dbReference>
<dbReference type="Proteomes" id="UP000547674">
    <property type="component" value="Unassembled WGS sequence"/>
</dbReference>
<reference evidence="5 6" key="1">
    <citation type="submission" date="2020-03" db="EMBL/GenBank/DDBJ databases">
        <title>Metabolic flexibility allows generalist bacteria to become dominant in a frequently disturbed ecosystem.</title>
        <authorList>
            <person name="Chen Y.-J."/>
            <person name="Leung P.M."/>
            <person name="Bay S.K."/>
            <person name="Hugenholtz P."/>
            <person name="Kessler A.J."/>
            <person name="Shelley G."/>
            <person name="Waite D.W."/>
            <person name="Cook P.L."/>
            <person name="Greening C."/>
        </authorList>
    </citation>
    <scope>NUCLEOTIDE SEQUENCE [LARGE SCALE GENOMIC DNA]</scope>
    <source>
        <strain evidence="5">SS_bin_28</strain>
    </source>
</reference>